<protein>
    <submittedName>
        <fullName evidence="1">Uncharacterized protein</fullName>
    </submittedName>
</protein>
<dbReference type="Gramene" id="AET3Gv20353800.3">
    <property type="protein sequence ID" value="AET3Gv20353800.3"/>
    <property type="gene ID" value="AET3Gv20353800"/>
</dbReference>
<dbReference type="Proteomes" id="UP000015105">
    <property type="component" value="Chromosome 3D"/>
</dbReference>
<dbReference type="EnsemblPlants" id="AET3Gv20353800.3">
    <property type="protein sequence ID" value="AET3Gv20353800.3"/>
    <property type="gene ID" value="AET3Gv20353800"/>
</dbReference>
<keyword evidence="2" id="KW-1185">Reference proteome</keyword>
<reference evidence="1" key="5">
    <citation type="journal article" date="2021" name="G3 (Bethesda)">
        <title>Aegilops tauschii genome assembly Aet v5.0 features greater sequence contiguity and improved annotation.</title>
        <authorList>
            <person name="Wang L."/>
            <person name="Zhu T."/>
            <person name="Rodriguez J.C."/>
            <person name="Deal K.R."/>
            <person name="Dubcovsky J."/>
            <person name="McGuire P.E."/>
            <person name="Lux T."/>
            <person name="Spannagl M."/>
            <person name="Mayer K.F.X."/>
            <person name="Baldrich P."/>
            <person name="Meyers B.C."/>
            <person name="Huo N."/>
            <person name="Gu Y.Q."/>
            <person name="Zhou H."/>
            <person name="Devos K.M."/>
            <person name="Bennetzen J.L."/>
            <person name="Unver T."/>
            <person name="Budak H."/>
            <person name="Gulick P.J."/>
            <person name="Galiba G."/>
            <person name="Kalapos B."/>
            <person name="Nelson D.R."/>
            <person name="Li P."/>
            <person name="You F.M."/>
            <person name="Luo M.C."/>
            <person name="Dvorak J."/>
        </authorList>
    </citation>
    <scope>NUCLEOTIDE SEQUENCE [LARGE SCALE GENOMIC DNA]</scope>
    <source>
        <strain evidence="1">cv. AL8/78</strain>
    </source>
</reference>
<name>A0A453EID9_AEGTS</name>
<proteinExistence type="predicted"/>
<dbReference type="AlphaFoldDB" id="A0A453EID9"/>
<accession>A0A453EID9</accession>
<reference evidence="1" key="3">
    <citation type="journal article" date="2017" name="Nature">
        <title>Genome sequence of the progenitor of the wheat D genome Aegilops tauschii.</title>
        <authorList>
            <person name="Luo M.C."/>
            <person name="Gu Y.Q."/>
            <person name="Puiu D."/>
            <person name="Wang H."/>
            <person name="Twardziok S.O."/>
            <person name="Deal K.R."/>
            <person name="Huo N."/>
            <person name="Zhu T."/>
            <person name="Wang L."/>
            <person name="Wang Y."/>
            <person name="McGuire P.E."/>
            <person name="Liu S."/>
            <person name="Long H."/>
            <person name="Ramasamy R.K."/>
            <person name="Rodriguez J.C."/>
            <person name="Van S.L."/>
            <person name="Yuan L."/>
            <person name="Wang Z."/>
            <person name="Xia Z."/>
            <person name="Xiao L."/>
            <person name="Anderson O.D."/>
            <person name="Ouyang S."/>
            <person name="Liang Y."/>
            <person name="Zimin A.V."/>
            <person name="Pertea G."/>
            <person name="Qi P."/>
            <person name="Bennetzen J.L."/>
            <person name="Dai X."/>
            <person name="Dawson M.W."/>
            <person name="Muller H.G."/>
            <person name="Kugler K."/>
            <person name="Rivarola-Duarte L."/>
            <person name="Spannagl M."/>
            <person name="Mayer K.F.X."/>
            <person name="Lu F.H."/>
            <person name="Bevan M.W."/>
            <person name="Leroy P."/>
            <person name="Li P."/>
            <person name="You F.M."/>
            <person name="Sun Q."/>
            <person name="Liu Z."/>
            <person name="Lyons E."/>
            <person name="Wicker T."/>
            <person name="Salzberg S.L."/>
            <person name="Devos K.M."/>
            <person name="Dvorak J."/>
        </authorList>
    </citation>
    <scope>NUCLEOTIDE SEQUENCE [LARGE SCALE GENOMIC DNA]</scope>
    <source>
        <strain evidence="1">cv. AL8/78</strain>
    </source>
</reference>
<reference evidence="2" key="1">
    <citation type="journal article" date="2014" name="Science">
        <title>Ancient hybridizations among the ancestral genomes of bread wheat.</title>
        <authorList>
            <consortium name="International Wheat Genome Sequencing Consortium,"/>
            <person name="Marcussen T."/>
            <person name="Sandve S.R."/>
            <person name="Heier L."/>
            <person name="Spannagl M."/>
            <person name="Pfeifer M."/>
            <person name="Jakobsen K.S."/>
            <person name="Wulff B.B."/>
            <person name="Steuernagel B."/>
            <person name="Mayer K.F."/>
            <person name="Olsen O.A."/>
        </authorList>
    </citation>
    <scope>NUCLEOTIDE SEQUENCE [LARGE SCALE GENOMIC DNA]</scope>
    <source>
        <strain evidence="2">cv. AL8/78</strain>
    </source>
</reference>
<evidence type="ECO:0000313" key="1">
    <source>
        <dbReference type="EnsemblPlants" id="AET3Gv20353800.3"/>
    </source>
</evidence>
<reference evidence="2" key="2">
    <citation type="journal article" date="2017" name="Nat. Plants">
        <title>The Aegilops tauschii genome reveals multiple impacts of transposons.</title>
        <authorList>
            <person name="Zhao G."/>
            <person name="Zou C."/>
            <person name="Li K."/>
            <person name="Wang K."/>
            <person name="Li T."/>
            <person name="Gao L."/>
            <person name="Zhang X."/>
            <person name="Wang H."/>
            <person name="Yang Z."/>
            <person name="Liu X."/>
            <person name="Jiang W."/>
            <person name="Mao L."/>
            <person name="Kong X."/>
            <person name="Jiao Y."/>
            <person name="Jia J."/>
        </authorList>
    </citation>
    <scope>NUCLEOTIDE SEQUENCE [LARGE SCALE GENOMIC DNA]</scope>
    <source>
        <strain evidence="2">cv. AL8/78</strain>
    </source>
</reference>
<organism evidence="1 2">
    <name type="scientific">Aegilops tauschii subsp. strangulata</name>
    <name type="common">Goatgrass</name>
    <dbReference type="NCBI Taxonomy" id="200361"/>
    <lineage>
        <taxon>Eukaryota</taxon>
        <taxon>Viridiplantae</taxon>
        <taxon>Streptophyta</taxon>
        <taxon>Embryophyta</taxon>
        <taxon>Tracheophyta</taxon>
        <taxon>Spermatophyta</taxon>
        <taxon>Magnoliopsida</taxon>
        <taxon>Liliopsida</taxon>
        <taxon>Poales</taxon>
        <taxon>Poaceae</taxon>
        <taxon>BOP clade</taxon>
        <taxon>Pooideae</taxon>
        <taxon>Triticodae</taxon>
        <taxon>Triticeae</taxon>
        <taxon>Triticinae</taxon>
        <taxon>Aegilops</taxon>
    </lineage>
</organism>
<reference evidence="1" key="4">
    <citation type="submission" date="2019-03" db="UniProtKB">
        <authorList>
            <consortium name="EnsemblPlants"/>
        </authorList>
    </citation>
    <scope>IDENTIFICATION</scope>
</reference>
<sequence length="78" mass="8628">MTICATPPRTRGRRLSAIGLADKAGHRYQRGQWAIATNVGQSNGTKASASRPWWCSKWSRSPLSIYLYTSSLVSTPEM</sequence>
<evidence type="ECO:0000313" key="2">
    <source>
        <dbReference type="Proteomes" id="UP000015105"/>
    </source>
</evidence>